<dbReference type="Proteomes" id="UP000032061">
    <property type="component" value="Unassembled WGS sequence"/>
</dbReference>
<proteinExistence type="predicted"/>
<accession>A0A0D0F747</accession>
<evidence type="ECO:0000313" key="2">
    <source>
        <dbReference type="EMBL" id="OXA86046.1"/>
    </source>
</evidence>
<dbReference type="OrthoDB" id="700277at2"/>
<evidence type="ECO:0000313" key="4">
    <source>
        <dbReference type="Proteomes" id="UP000198302"/>
    </source>
</evidence>
<evidence type="ECO:0000313" key="1">
    <source>
        <dbReference type="EMBL" id="KIO53937.1"/>
    </source>
</evidence>
<dbReference type="EMBL" id="MUGX01000018">
    <property type="protein sequence ID" value="OXA86046.1"/>
    <property type="molecule type" value="Genomic_DNA"/>
</dbReference>
<reference evidence="2 4" key="2">
    <citation type="submission" date="2016-11" db="EMBL/GenBank/DDBJ databases">
        <title>Whole genomes of Flavobacteriaceae.</title>
        <authorList>
            <person name="Stine C."/>
            <person name="Li C."/>
            <person name="Tadesse D."/>
        </authorList>
    </citation>
    <scope>NUCLEOTIDE SEQUENCE [LARGE SCALE GENOMIC DNA]</scope>
    <source>
        <strain evidence="2 4">ATCC 51468</strain>
    </source>
</reference>
<dbReference type="EMBL" id="JPRK01000005">
    <property type="protein sequence ID" value="KIO53937.1"/>
    <property type="molecule type" value="Genomic_DNA"/>
</dbReference>
<protein>
    <submittedName>
        <fullName evidence="1">Uncharacterized protein</fullName>
    </submittedName>
</protein>
<gene>
    <name evidence="2" type="ORF">B0A73_14390</name>
    <name evidence="1" type="ORF">IW18_06280</name>
</gene>
<dbReference type="Proteomes" id="UP000198302">
    <property type="component" value="Unassembled WGS sequence"/>
</dbReference>
<evidence type="ECO:0000313" key="3">
    <source>
        <dbReference type="Proteomes" id="UP000032061"/>
    </source>
</evidence>
<dbReference type="RefSeq" id="WP_041516720.1">
    <property type="nucleotide sequence ID" value="NZ_JPRK01000005.1"/>
</dbReference>
<dbReference type="AlphaFoldDB" id="A0A0D0F747"/>
<keyword evidence="4" id="KW-1185">Reference proteome</keyword>
<name>A0A0D0F747_9FLAO</name>
<organism evidence="1 3">
    <name type="scientific">Flavobacterium hibernum</name>
    <dbReference type="NCBI Taxonomy" id="37752"/>
    <lineage>
        <taxon>Bacteria</taxon>
        <taxon>Pseudomonadati</taxon>
        <taxon>Bacteroidota</taxon>
        <taxon>Flavobacteriia</taxon>
        <taxon>Flavobacteriales</taxon>
        <taxon>Flavobacteriaceae</taxon>
        <taxon>Flavobacterium</taxon>
    </lineage>
</organism>
<reference evidence="1 3" key="1">
    <citation type="submission" date="2015-01" db="EMBL/GenBank/DDBJ databases">
        <title>Genome of Flavobacterium hibernum DSM 12611.</title>
        <authorList>
            <person name="Stropko S.J."/>
            <person name="Pipes S.E."/>
            <person name="Newman J.D."/>
        </authorList>
    </citation>
    <scope>NUCLEOTIDE SEQUENCE [LARGE SCALE GENOMIC DNA]</scope>
    <source>
        <strain evidence="1 3">DSM 12611</strain>
    </source>
</reference>
<sequence length="343" mass="37823">MNKYILITLFCIPFFGFSQVSFTSWVNSYLQINSYNGNTNPDAYTVTFAGNGNLNIPNWKLSARLKQNIVSEDGKFTIPSNKISFQPISTNGQAYPNPVPTISQIGAPLNVFLQENSESFLIPNSNAPIYNKPQTPNGYYNLQLKYALTLLGGSYLGSFPAWTRFTASVEFTAYDQNNAIIGKVSHDFQFQIGNITDAPPPADVLSLKINMNAANGLLEFKTMQDYSNGTSVTYTDGLSVNSSSNFQIKVRSLQSNLQSAAGNSIPVDVINLTLGTATSSANQRIFPIVLSTANQTLVQTNNNTSNMSFRYDIKYFTLPQDARLINAKSDDYSTTLQYEITPQ</sequence>
<dbReference type="STRING" id="37752.IW18_06280"/>
<comment type="caution">
    <text evidence="1">The sequence shown here is derived from an EMBL/GenBank/DDBJ whole genome shotgun (WGS) entry which is preliminary data.</text>
</comment>